<evidence type="ECO:0000313" key="3">
    <source>
        <dbReference type="Proteomes" id="UP000473574"/>
    </source>
</evidence>
<name>A0A6M0SG20_9CYAN</name>
<dbReference type="Proteomes" id="UP000473574">
    <property type="component" value="Unassembled WGS sequence"/>
</dbReference>
<comment type="caution">
    <text evidence="2">The sequence shown here is derived from an EMBL/GenBank/DDBJ whole genome shotgun (WGS) entry which is preliminary data.</text>
</comment>
<keyword evidence="1" id="KW-0732">Signal</keyword>
<dbReference type="RefSeq" id="WP_163670656.1">
    <property type="nucleotide sequence ID" value="NZ_QZCE01000002.1"/>
</dbReference>
<organism evidence="2 3">
    <name type="scientific">Adonisia turfae CCMR0082</name>
    <dbReference type="NCBI Taxonomy" id="2304604"/>
    <lineage>
        <taxon>Bacteria</taxon>
        <taxon>Bacillati</taxon>
        <taxon>Cyanobacteriota</taxon>
        <taxon>Adonisia</taxon>
        <taxon>Adonisia turfae</taxon>
    </lineage>
</organism>
<protein>
    <submittedName>
        <fullName evidence="2">Uncharacterized protein</fullName>
    </submittedName>
</protein>
<proteinExistence type="predicted"/>
<evidence type="ECO:0000313" key="2">
    <source>
        <dbReference type="EMBL" id="NEZ67520.1"/>
    </source>
</evidence>
<dbReference type="AlphaFoldDB" id="A0A6M0SG20"/>
<gene>
    <name evidence="2" type="ORF">D0962_32980</name>
</gene>
<sequence>MRHSFFLKTISAFGLMAAASVAMYSNDKQYVQARNQDDVEIETLSVGNCIEALVPEGELFHEFQGIELTPEQEAAYQQAEEELSARSALMDVQTEVMPNGINIIAKDGVHIPDDVLQQIFSVSDAANLDQVPDSEQIDELNAEYGQYVEFVLSERLRLTPEQVAENQAIDREFESKILSVLTPEQQQVYLRNLETKHALAACDPDPSDG</sequence>
<reference evidence="2 3" key="1">
    <citation type="journal article" date="2020" name="Microb. Ecol.">
        <title>Ecogenomics of the Marine Benthic Filamentous Cyanobacterium Adonisia.</title>
        <authorList>
            <person name="Walter J.M."/>
            <person name="Coutinho F.H."/>
            <person name="Leomil L."/>
            <person name="Hargreaves P.I."/>
            <person name="Campeao M.E."/>
            <person name="Vieira V.V."/>
            <person name="Silva B.S."/>
            <person name="Fistarol G.O."/>
            <person name="Salomon P.S."/>
            <person name="Sawabe T."/>
            <person name="Mino S."/>
            <person name="Hosokawa M."/>
            <person name="Miyashita H."/>
            <person name="Maruyama F."/>
            <person name="van Verk M.C."/>
            <person name="Dutilh B.E."/>
            <person name="Thompson C.C."/>
            <person name="Thompson F.L."/>
        </authorList>
    </citation>
    <scope>NUCLEOTIDE SEQUENCE [LARGE SCALE GENOMIC DNA]</scope>
    <source>
        <strain evidence="2 3">CCMR0082</strain>
    </source>
</reference>
<accession>A0A6M0SG20</accession>
<feature type="chain" id="PRO_5027080725" evidence="1">
    <location>
        <begin position="25"/>
        <end position="209"/>
    </location>
</feature>
<dbReference type="EMBL" id="QZCE01000002">
    <property type="protein sequence ID" value="NEZ67520.1"/>
    <property type="molecule type" value="Genomic_DNA"/>
</dbReference>
<feature type="signal peptide" evidence="1">
    <location>
        <begin position="1"/>
        <end position="24"/>
    </location>
</feature>
<evidence type="ECO:0000256" key="1">
    <source>
        <dbReference type="SAM" id="SignalP"/>
    </source>
</evidence>